<dbReference type="EMBL" id="FOJA01000001">
    <property type="protein sequence ID" value="SEW10492.1"/>
    <property type="molecule type" value="Genomic_DNA"/>
</dbReference>
<dbReference type="Proteomes" id="UP000198518">
    <property type="component" value="Unassembled WGS sequence"/>
</dbReference>
<evidence type="ECO:0000256" key="1">
    <source>
        <dbReference type="SAM" id="MobiDB-lite"/>
    </source>
</evidence>
<dbReference type="AlphaFoldDB" id="A0A1I0P8F9"/>
<name>A0A1I0P8F9_9EURY</name>
<sequence length="107" mass="11729">MRRSGSWQSAPDDRILEIAAEDEDGIVKVGNLAKHDYVHVGQSQVSRRCSKLADHELLRNVGDGVYIITDEGRAYLEGEYDASSGQFVRDAGEDSSDEQAERSTNGA</sequence>
<reference evidence="2 3" key="1">
    <citation type="submission" date="2016-10" db="EMBL/GenBank/DDBJ databases">
        <authorList>
            <person name="de Groot N.N."/>
        </authorList>
    </citation>
    <scope>NUCLEOTIDE SEQUENCE [LARGE SCALE GENOMIC DNA]</scope>
    <source>
        <strain evidence="2 3">CGMCC 1.5337</strain>
    </source>
</reference>
<proteinExistence type="predicted"/>
<accession>A0A1I0P8F9</accession>
<protein>
    <submittedName>
        <fullName evidence="2">Uncharacterized protein</fullName>
    </submittedName>
</protein>
<dbReference type="STRING" id="355548.SAMN04487945_1476"/>
<keyword evidence="3" id="KW-1185">Reference proteome</keyword>
<feature type="region of interest" description="Disordered" evidence="1">
    <location>
        <begin position="85"/>
        <end position="107"/>
    </location>
</feature>
<dbReference type="Gene3D" id="1.10.10.10">
    <property type="entry name" value="Winged helix-like DNA-binding domain superfamily/Winged helix DNA-binding domain"/>
    <property type="match status" value="1"/>
</dbReference>
<dbReference type="OrthoDB" id="285635at2157"/>
<organism evidence="2 3">
    <name type="scientific">Halobacterium jilantaiense</name>
    <dbReference type="NCBI Taxonomy" id="355548"/>
    <lineage>
        <taxon>Archaea</taxon>
        <taxon>Methanobacteriati</taxon>
        <taxon>Methanobacteriota</taxon>
        <taxon>Stenosarchaea group</taxon>
        <taxon>Halobacteria</taxon>
        <taxon>Halobacteriales</taxon>
        <taxon>Halobacteriaceae</taxon>
        <taxon>Halobacterium</taxon>
    </lineage>
</organism>
<evidence type="ECO:0000313" key="2">
    <source>
        <dbReference type="EMBL" id="SEW10492.1"/>
    </source>
</evidence>
<evidence type="ECO:0000313" key="3">
    <source>
        <dbReference type="Proteomes" id="UP000198518"/>
    </source>
</evidence>
<gene>
    <name evidence="2" type="ORF">SAMN04487945_1476</name>
</gene>
<dbReference type="InterPro" id="IPR036388">
    <property type="entry name" value="WH-like_DNA-bd_sf"/>
</dbReference>
<dbReference type="RefSeq" id="WP_089668692.1">
    <property type="nucleotide sequence ID" value="NZ_FOJA01000001.1"/>
</dbReference>